<feature type="region of interest" description="Disordered" evidence="1">
    <location>
        <begin position="43"/>
        <end position="72"/>
    </location>
</feature>
<reference evidence="2" key="2">
    <citation type="submission" date="2022-01" db="EMBL/GenBank/DDBJ databases">
        <authorList>
            <person name="Yamashiro T."/>
            <person name="Shiraishi A."/>
            <person name="Satake H."/>
            <person name="Nakayama K."/>
        </authorList>
    </citation>
    <scope>NUCLEOTIDE SEQUENCE</scope>
</reference>
<gene>
    <name evidence="2" type="ORF">Tco_0921976</name>
</gene>
<comment type="caution">
    <text evidence="2">The sequence shown here is derived from an EMBL/GenBank/DDBJ whole genome shotgun (WGS) entry which is preliminary data.</text>
</comment>
<dbReference type="EMBL" id="BQNB010014717">
    <property type="protein sequence ID" value="GJT31557.1"/>
    <property type="molecule type" value="Genomic_DNA"/>
</dbReference>
<evidence type="ECO:0000313" key="2">
    <source>
        <dbReference type="EMBL" id="GJT31557.1"/>
    </source>
</evidence>
<evidence type="ECO:0000256" key="1">
    <source>
        <dbReference type="SAM" id="MobiDB-lite"/>
    </source>
</evidence>
<dbReference type="PANTHER" id="PTHR31286:SF99">
    <property type="entry name" value="DUF4283 DOMAIN-CONTAINING PROTEIN"/>
    <property type="match status" value="1"/>
</dbReference>
<dbReference type="PANTHER" id="PTHR31286">
    <property type="entry name" value="GLYCINE-RICH CELL WALL STRUCTURAL PROTEIN 1.8-LIKE"/>
    <property type="match status" value="1"/>
</dbReference>
<dbReference type="Proteomes" id="UP001151760">
    <property type="component" value="Unassembled WGS sequence"/>
</dbReference>
<sequence length="509" mass="57336">MDKNKKTSSDGEESLLYKSVKANAIASKVKSIDGRILPRRYTTYQEPLKDNSVPKDPNVTMEKDSKHPSVKPSFASVLHEKPLKKVVKIKEMRRDERVNGAAVTLPVAAVEVVNARFTNTLYGYLIGNRLAFPLVENYGMESVLENGPWLIRLVPLILNEWTPNTILKKDEIKCAPVWVKLHHVPIVAYSEVGLSLITTQIGKPIMLDSYTSNMCLNSWGRSSYARALLEILADEEVQKSMVIAIPLSNKEGHTFATIDIEYEWTPPRCATCRVFDHVNEKCPKLPKVDPPTKEMDDGFVEVKKKKVKSKPTSKRQVEGETNEPTVEVSSGDKTKTTNLESCVNMANSFSALSEENASTWETANEGLRGTGELNIINDSDSEEVDEYITMHEKTDPSSYRVNDQGASTLLADVIYENKLSVCAILESHVADHNLDRMYSQVVHTGIWIKAERKELFCSFVYAHNRYIHRHPLWNGLCLHNTYVRNRPWCLLGDFNASLFAGDTSTARRS</sequence>
<name>A0ABQ5CYD8_9ASTR</name>
<evidence type="ECO:0000313" key="3">
    <source>
        <dbReference type="Proteomes" id="UP001151760"/>
    </source>
</evidence>
<feature type="compositionally biased region" description="Basic residues" evidence="1">
    <location>
        <begin position="304"/>
        <end position="313"/>
    </location>
</feature>
<dbReference type="InterPro" id="IPR040256">
    <property type="entry name" value="At4g02000-like"/>
</dbReference>
<proteinExistence type="predicted"/>
<accession>A0ABQ5CYD8</accession>
<reference evidence="2" key="1">
    <citation type="journal article" date="2022" name="Int. J. Mol. Sci.">
        <title>Draft Genome of Tanacetum Coccineum: Genomic Comparison of Closely Related Tanacetum-Family Plants.</title>
        <authorList>
            <person name="Yamashiro T."/>
            <person name="Shiraishi A."/>
            <person name="Nakayama K."/>
            <person name="Satake H."/>
        </authorList>
    </citation>
    <scope>NUCLEOTIDE SEQUENCE</scope>
</reference>
<organism evidence="2 3">
    <name type="scientific">Tanacetum coccineum</name>
    <dbReference type="NCBI Taxonomy" id="301880"/>
    <lineage>
        <taxon>Eukaryota</taxon>
        <taxon>Viridiplantae</taxon>
        <taxon>Streptophyta</taxon>
        <taxon>Embryophyta</taxon>
        <taxon>Tracheophyta</taxon>
        <taxon>Spermatophyta</taxon>
        <taxon>Magnoliopsida</taxon>
        <taxon>eudicotyledons</taxon>
        <taxon>Gunneridae</taxon>
        <taxon>Pentapetalae</taxon>
        <taxon>asterids</taxon>
        <taxon>campanulids</taxon>
        <taxon>Asterales</taxon>
        <taxon>Asteraceae</taxon>
        <taxon>Asteroideae</taxon>
        <taxon>Anthemideae</taxon>
        <taxon>Anthemidinae</taxon>
        <taxon>Tanacetum</taxon>
    </lineage>
</organism>
<feature type="region of interest" description="Disordered" evidence="1">
    <location>
        <begin position="304"/>
        <end position="333"/>
    </location>
</feature>
<keyword evidence="3" id="KW-1185">Reference proteome</keyword>
<protein>
    <submittedName>
        <fullName evidence="2">Retrovirus-related pol polyprotein from transposon 17.6</fullName>
    </submittedName>
</protein>